<reference evidence="3 4" key="1">
    <citation type="submission" date="2015-03" db="EMBL/GenBank/DDBJ databases">
        <title>RNA-seq based gene annotation and comparative genomics of four Zymoseptoria species reveal species-specific pathogenicity related genes and transposable element activity.</title>
        <authorList>
            <person name="Grandaubert J."/>
            <person name="Bhattacharyya A."/>
            <person name="Stukenbrock E.H."/>
        </authorList>
    </citation>
    <scope>NUCLEOTIDE SEQUENCE [LARGE SCALE GENOMIC DNA]</scope>
    <source>
        <strain evidence="3 4">Zb18110</strain>
    </source>
</reference>
<feature type="region of interest" description="Disordered" evidence="1">
    <location>
        <begin position="1"/>
        <end position="113"/>
    </location>
</feature>
<dbReference type="FunFam" id="3.30.200.20:FF:000425">
    <property type="entry name" value="Putative calcium/calmodulin-dependent protein kinase"/>
    <property type="match status" value="1"/>
</dbReference>
<dbReference type="GO" id="GO:0005524">
    <property type="term" value="F:ATP binding"/>
    <property type="evidence" value="ECO:0007669"/>
    <property type="project" value="InterPro"/>
</dbReference>
<feature type="region of interest" description="Disordered" evidence="1">
    <location>
        <begin position="518"/>
        <end position="669"/>
    </location>
</feature>
<comment type="caution">
    <text evidence="3">The sequence shown here is derived from an EMBL/GenBank/DDBJ whole genome shotgun (WGS) entry which is preliminary data.</text>
</comment>
<dbReference type="Pfam" id="PF00069">
    <property type="entry name" value="Pkinase"/>
    <property type="match status" value="1"/>
</dbReference>
<evidence type="ECO:0000259" key="2">
    <source>
        <dbReference type="PROSITE" id="PS50011"/>
    </source>
</evidence>
<evidence type="ECO:0000256" key="1">
    <source>
        <dbReference type="SAM" id="MobiDB-lite"/>
    </source>
</evidence>
<organism evidence="3 4">
    <name type="scientific">Zymoseptoria brevis</name>
    <dbReference type="NCBI Taxonomy" id="1047168"/>
    <lineage>
        <taxon>Eukaryota</taxon>
        <taxon>Fungi</taxon>
        <taxon>Dikarya</taxon>
        <taxon>Ascomycota</taxon>
        <taxon>Pezizomycotina</taxon>
        <taxon>Dothideomycetes</taxon>
        <taxon>Dothideomycetidae</taxon>
        <taxon>Mycosphaerellales</taxon>
        <taxon>Mycosphaerellaceae</taxon>
        <taxon>Zymoseptoria</taxon>
    </lineage>
</organism>
<dbReference type="Gene3D" id="1.10.510.10">
    <property type="entry name" value="Transferase(Phosphotransferase) domain 1"/>
    <property type="match status" value="1"/>
</dbReference>
<dbReference type="EMBL" id="LAFY01000667">
    <property type="protein sequence ID" value="KJX96316.1"/>
    <property type="molecule type" value="Genomic_DNA"/>
</dbReference>
<feature type="compositionally biased region" description="Polar residues" evidence="1">
    <location>
        <begin position="25"/>
        <end position="35"/>
    </location>
</feature>
<proteinExistence type="predicted"/>
<sequence length="669" mass="74646">MSTIQNLKNFIRHGKQARDGRTPADQATTHVSNVHAQQQRFNNAQPQQAQQQHQNYGMSDPNVYHHQPLQGGGQHQDAYSAAAVDNRNQAAKAGHAAAGAVDGHQKREHKQKDYDPQVLERIVAEERESKGKLPRYPGLERWTLVEKMGDGAFSNVYRAKDTQHVYDQVAIKVVRKFEMNSTQGVLHPDYEKKAPKGVERANILKEVQIMRQLDHPNVVKLVDFSESRQYYYIILELCPGGELFHQIVRLTYFSEHLSRHVITQVADALQYLHEEAGVVHRDIKPENLLFYPVPFVPTRNPKPKGPEDEDKADEGEFIRGQGAGGIGTIKIADFGLSKVIWDSQTMTPCGTVGYTAPEIVKDERYSKSVDMWALGCVLYTLLCGFPPFYDESIQVLTEKVARGQYTFLSPWWDDISKSAQDLVSHLLTVDPEKRYDINQFLAHPWIRGSDEATTAALDAPPLATPLHVRQGQMSAGDTSASPLKPDFAYLEENNRRMDFRSPGAVNLREVFDVGYSVHRQEEEGKRRKNFKQGYRGGNQMNSLNALDEDYGDDDEDEGGFSQPYDSNQQAPPAKVPKSGAAPDVGGMERQMRNTSLSAAAQARQQNAPRAAPAAKGYGQHSPEVAAAAKRQVRNKAGAFELSLDNATLLGRRGKKDAGPSGLRQEQVVQ</sequence>
<dbReference type="InterPro" id="IPR011009">
    <property type="entry name" value="Kinase-like_dom_sf"/>
</dbReference>
<dbReference type="PROSITE" id="PS00108">
    <property type="entry name" value="PROTEIN_KINASE_ST"/>
    <property type="match status" value="1"/>
</dbReference>
<accession>A0A0F4GFV1</accession>
<keyword evidence="3" id="KW-0418">Kinase</keyword>
<dbReference type="PANTHER" id="PTHR24347">
    <property type="entry name" value="SERINE/THREONINE-PROTEIN KINASE"/>
    <property type="match status" value="1"/>
</dbReference>
<protein>
    <submittedName>
        <fullName evidence="3">Calcium/calmodulin-dependent protein kinase</fullName>
    </submittedName>
</protein>
<feature type="compositionally biased region" description="Acidic residues" evidence="1">
    <location>
        <begin position="546"/>
        <end position="558"/>
    </location>
</feature>
<dbReference type="AlphaFoldDB" id="A0A0F4GFV1"/>
<dbReference type="OrthoDB" id="1738954at2759"/>
<dbReference type="GO" id="GO:0004672">
    <property type="term" value="F:protein kinase activity"/>
    <property type="evidence" value="ECO:0007669"/>
    <property type="project" value="InterPro"/>
</dbReference>
<dbReference type="PROSITE" id="PS50011">
    <property type="entry name" value="PROTEIN_KINASE_DOM"/>
    <property type="match status" value="1"/>
</dbReference>
<dbReference type="InterPro" id="IPR008271">
    <property type="entry name" value="Ser/Thr_kinase_AS"/>
</dbReference>
<dbReference type="STRING" id="1047168.A0A0F4GFV1"/>
<feature type="compositionally biased region" description="Low complexity" evidence="1">
    <location>
        <begin position="90"/>
        <end position="100"/>
    </location>
</feature>
<evidence type="ECO:0000313" key="3">
    <source>
        <dbReference type="EMBL" id="KJX96316.1"/>
    </source>
</evidence>
<gene>
    <name evidence="3" type="ORF">TI39_contig675g00010</name>
</gene>
<dbReference type="InterPro" id="IPR000719">
    <property type="entry name" value="Prot_kinase_dom"/>
</dbReference>
<dbReference type="Gene3D" id="3.30.200.20">
    <property type="entry name" value="Phosphorylase Kinase, domain 1"/>
    <property type="match status" value="1"/>
</dbReference>
<dbReference type="SMART" id="SM00220">
    <property type="entry name" value="S_TKc"/>
    <property type="match status" value="1"/>
</dbReference>
<keyword evidence="4" id="KW-1185">Reference proteome</keyword>
<dbReference type="CDD" id="cd14096">
    <property type="entry name" value="STKc_RCK1-like"/>
    <property type="match status" value="1"/>
</dbReference>
<feature type="domain" description="Protein kinase" evidence="2">
    <location>
        <begin position="142"/>
        <end position="446"/>
    </location>
</feature>
<name>A0A0F4GFV1_9PEZI</name>
<dbReference type="SUPFAM" id="SSF56112">
    <property type="entry name" value="Protein kinase-like (PK-like)"/>
    <property type="match status" value="1"/>
</dbReference>
<feature type="compositionally biased region" description="Low complexity" evidence="1">
    <location>
        <begin position="36"/>
        <end position="55"/>
    </location>
</feature>
<dbReference type="Proteomes" id="UP000033647">
    <property type="component" value="Unassembled WGS sequence"/>
</dbReference>
<feature type="compositionally biased region" description="Low complexity" evidence="1">
    <location>
        <begin position="598"/>
        <end position="614"/>
    </location>
</feature>
<keyword evidence="3" id="KW-0808">Transferase</keyword>
<evidence type="ECO:0000313" key="4">
    <source>
        <dbReference type="Proteomes" id="UP000033647"/>
    </source>
</evidence>